<feature type="coiled-coil region" evidence="1">
    <location>
        <begin position="689"/>
        <end position="716"/>
    </location>
</feature>
<dbReference type="Pfam" id="PF16510">
    <property type="entry name" value="P22_portal"/>
    <property type="match status" value="1"/>
</dbReference>
<accession>A0A6J5KZF6</accession>
<dbReference type="InterPro" id="IPR032427">
    <property type="entry name" value="P22_portal"/>
</dbReference>
<proteinExistence type="predicted"/>
<dbReference type="EMBL" id="LR796195">
    <property type="protein sequence ID" value="CAB4126336.1"/>
    <property type="molecule type" value="Genomic_DNA"/>
</dbReference>
<organism evidence="2">
    <name type="scientific">uncultured Caudovirales phage</name>
    <dbReference type="NCBI Taxonomy" id="2100421"/>
    <lineage>
        <taxon>Viruses</taxon>
        <taxon>Duplodnaviria</taxon>
        <taxon>Heunggongvirae</taxon>
        <taxon>Uroviricota</taxon>
        <taxon>Caudoviricetes</taxon>
        <taxon>Peduoviridae</taxon>
        <taxon>Maltschvirus</taxon>
        <taxon>Maltschvirus maltsch</taxon>
    </lineage>
</organism>
<name>A0A6J5KZF6_9CAUD</name>
<evidence type="ECO:0000256" key="1">
    <source>
        <dbReference type="SAM" id="Coils"/>
    </source>
</evidence>
<feature type="coiled-coil region" evidence="1">
    <location>
        <begin position="567"/>
        <end position="620"/>
    </location>
</feature>
<evidence type="ECO:0000313" key="2">
    <source>
        <dbReference type="EMBL" id="CAB4126336.1"/>
    </source>
</evidence>
<keyword evidence="1" id="KW-0175">Coiled coil</keyword>
<gene>
    <name evidence="2" type="ORF">UFOVP88_11</name>
</gene>
<sequence length="720" mass="83182">MAYNSYFEKNIRRVYCKENSLQSGLMTLMPQMSSMYYVDNDHDILKLMDYTYSKYIQINQSFWSEADIDSRFKAGDQALWNDIYGNLPAFRKRQFNFNLIRRFTNMISGYQRQHRKSTIATPVYNEHQKGADQITKLFYHINTRGNVLHTISEAFEGALTTGMNLLSTWVDYRSDPVNGDIRVENLSYNSYLIDPYFKEKNMSDCNSVWVRKFLSPKQVQSLLPERANEIKNLPGWGNRDGKFQFLPESYNYGMQDLLIYDEFWYLDSRKQTSLVDVETGESFEWRGHDEDKNEFLRMYPQITTIESEIPTVKLAIVVQGKVMYNGPNPMGSDKYPFTPVWAYYEPQIPYFPYRVQGVVRSLRDPQYLFNRVRVTQLDILESQVTSGYKYKENALVNPKDVFLQGQGRGVALKAEAQMTDVEKIMPPGLDQSHIQISEMLAGLMGQISGVNEELLGMAQDDTSGIQTMLRQGAGLITLQPLFDNLDQSQKLLGELHFDIIQNNWTPGKVRQIINEEPVPEFYNRVFAKYDITIEEGLNTSTQRQLQFAQLLQLREMGVPVPIDQLLKSSTLQNKDELIESIQAQEQQQAQMQQEQQMAQIEVLKAQIEDLKAKAMANEGLGMERASRIHENRALAVERIAEAERARDGAALDKIKAAKELTDIDLSHLEKAMNIIQRIQQHSHAHTQQQQAEENHAIQREQQLQNMEQKISQSQQQGQTI</sequence>
<reference evidence="2" key="1">
    <citation type="submission" date="2020-04" db="EMBL/GenBank/DDBJ databases">
        <authorList>
            <person name="Chiriac C."/>
            <person name="Salcher M."/>
            <person name="Ghai R."/>
            <person name="Kavagutti S V."/>
        </authorList>
    </citation>
    <scope>NUCLEOTIDE SEQUENCE</scope>
</reference>
<protein>
    <recommendedName>
        <fullName evidence="3">Portal protein</fullName>
    </recommendedName>
</protein>
<evidence type="ECO:0008006" key="3">
    <source>
        <dbReference type="Google" id="ProtNLM"/>
    </source>
</evidence>